<dbReference type="PROSITE" id="PS00617">
    <property type="entry name" value="RECF_1"/>
    <property type="match status" value="1"/>
</dbReference>
<dbReference type="HAMAP" id="MF_00365">
    <property type="entry name" value="RecF"/>
    <property type="match status" value="1"/>
</dbReference>
<dbReference type="RefSeq" id="WP_127765540.1">
    <property type="nucleotide sequence ID" value="NZ_SADE01000002.1"/>
</dbReference>
<evidence type="ECO:0000256" key="5">
    <source>
        <dbReference type="ARBA" id="ARBA00022705"/>
    </source>
</evidence>
<keyword evidence="9 10" id="KW-0742">SOS response</keyword>
<evidence type="ECO:0000256" key="4">
    <source>
        <dbReference type="ARBA" id="ARBA00022490"/>
    </source>
</evidence>
<evidence type="ECO:0000256" key="2">
    <source>
        <dbReference type="ARBA" id="ARBA00008016"/>
    </source>
</evidence>
<dbReference type="GO" id="GO:0006302">
    <property type="term" value="P:double-strand break repair"/>
    <property type="evidence" value="ECO:0007669"/>
    <property type="project" value="TreeGrafter"/>
</dbReference>
<evidence type="ECO:0000313" key="13">
    <source>
        <dbReference type="EMBL" id="RVU36064.1"/>
    </source>
</evidence>
<dbReference type="EMBL" id="SADE01000002">
    <property type="protein sequence ID" value="RVU36064.1"/>
    <property type="molecule type" value="Genomic_DNA"/>
</dbReference>
<keyword evidence="7 9" id="KW-0067">ATP-binding</keyword>
<dbReference type="GO" id="GO:0005737">
    <property type="term" value="C:cytoplasm"/>
    <property type="evidence" value="ECO:0007669"/>
    <property type="project" value="UniProtKB-SubCell"/>
</dbReference>
<dbReference type="PANTHER" id="PTHR32182:SF0">
    <property type="entry name" value="DNA REPLICATION AND REPAIR PROTEIN RECF"/>
    <property type="match status" value="1"/>
</dbReference>
<feature type="binding site" evidence="9">
    <location>
        <begin position="55"/>
        <end position="62"/>
    </location>
    <ligand>
        <name>ATP</name>
        <dbReference type="ChEBI" id="CHEBI:30616"/>
    </ligand>
</feature>
<keyword evidence="9 10" id="KW-0234">DNA repair</keyword>
<dbReference type="InterPro" id="IPR001238">
    <property type="entry name" value="DNA-binding_RecF"/>
</dbReference>
<dbReference type="OrthoDB" id="9803889at2"/>
<evidence type="ECO:0000313" key="14">
    <source>
        <dbReference type="Proteomes" id="UP000287447"/>
    </source>
</evidence>
<reference evidence="14" key="1">
    <citation type="submission" date="2019-01" db="EMBL/GenBank/DDBJ databases">
        <title>Gri0909 isolated from a small marine red alga.</title>
        <authorList>
            <person name="Kim J."/>
            <person name="Jeong S.E."/>
            <person name="Jeon C.O."/>
        </authorList>
    </citation>
    <scope>NUCLEOTIDE SEQUENCE [LARGE SCALE GENOMIC DNA]</scope>
    <source>
        <strain evidence="14">Gri0909</strain>
    </source>
</reference>
<dbReference type="Pfam" id="PF02463">
    <property type="entry name" value="SMC_N"/>
    <property type="match status" value="1"/>
</dbReference>
<comment type="subcellular location">
    <subcellularLocation>
        <location evidence="1 9 10">Cytoplasm</location>
    </subcellularLocation>
</comment>
<dbReference type="SUPFAM" id="SSF52540">
    <property type="entry name" value="P-loop containing nucleoside triphosphate hydrolases"/>
    <property type="match status" value="1"/>
</dbReference>
<proteinExistence type="inferred from homology"/>
<comment type="similarity">
    <text evidence="2 9 10">Belongs to the RecF family.</text>
</comment>
<evidence type="ECO:0000256" key="6">
    <source>
        <dbReference type="ARBA" id="ARBA00022741"/>
    </source>
</evidence>
<dbReference type="InterPro" id="IPR027417">
    <property type="entry name" value="P-loop_NTPase"/>
</dbReference>
<dbReference type="GO" id="GO:0005524">
    <property type="term" value="F:ATP binding"/>
    <property type="evidence" value="ECO:0007669"/>
    <property type="project" value="UniProtKB-UniRule"/>
</dbReference>
<dbReference type="NCBIfam" id="TIGR00611">
    <property type="entry name" value="recf"/>
    <property type="match status" value="1"/>
</dbReference>
<keyword evidence="9 10" id="KW-0227">DNA damage</keyword>
<name>A0A437QNF5_9PROT</name>
<feature type="domain" description="AAA+ ATPase" evidence="12">
    <location>
        <begin position="47"/>
        <end position="400"/>
    </location>
</feature>
<dbReference type="Proteomes" id="UP000287447">
    <property type="component" value="Unassembled WGS sequence"/>
</dbReference>
<gene>
    <name evidence="9 13" type="primary">recF</name>
    <name evidence="13" type="ORF">EOI86_12585</name>
</gene>
<comment type="caution">
    <text evidence="13">The sequence shown here is derived from an EMBL/GenBank/DDBJ whole genome shotgun (WGS) entry which is preliminary data.</text>
</comment>
<dbReference type="InterPro" id="IPR003395">
    <property type="entry name" value="RecF/RecN/SMC_N"/>
</dbReference>
<dbReference type="GO" id="GO:0009432">
    <property type="term" value="P:SOS response"/>
    <property type="evidence" value="ECO:0007669"/>
    <property type="project" value="UniProtKB-UniRule"/>
</dbReference>
<dbReference type="InterPro" id="IPR003593">
    <property type="entry name" value="AAA+_ATPase"/>
</dbReference>
<comment type="function">
    <text evidence="9 10">The RecF protein is involved in DNA metabolism; it is required for DNA replication and normal SOS inducibility. RecF binds preferentially to single-stranded, linear DNA. It also seems to bind ATP.</text>
</comment>
<dbReference type="AlphaFoldDB" id="A0A437QNF5"/>
<dbReference type="InterPro" id="IPR018078">
    <property type="entry name" value="DNA-binding_RecF_CS"/>
</dbReference>
<accession>A0A437QNF5</accession>
<dbReference type="GO" id="GO:0000731">
    <property type="term" value="P:DNA synthesis involved in DNA repair"/>
    <property type="evidence" value="ECO:0007669"/>
    <property type="project" value="TreeGrafter"/>
</dbReference>
<feature type="region of interest" description="Disordered" evidence="11">
    <location>
        <begin position="1"/>
        <end position="23"/>
    </location>
</feature>
<dbReference type="SMART" id="SM00382">
    <property type="entry name" value="AAA"/>
    <property type="match status" value="1"/>
</dbReference>
<keyword evidence="14" id="KW-1185">Reference proteome</keyword>
<evidence type="ECO:0000256" key="8">
    <source>
        <dbReference type="ARBA" id="ARBA00023125"/>
    </source>
</evidence>
<evidence type="ECO:0000256" key="1">
    <source>
        <dbReference type="ARBA" id="ARBA00004496"/>
    </source>
</evidence>
<dbReference type="Gene3D" id="3.40.50.300">
    <property type="entry name" value="P-loop containing nucleotide triphosphate hydrolases"/>
    <property type="match status" value="1"/>
</dbReference>
<keyword evidence="4 9" id="KW-0963">Cytoplasm</keyword>
<evidence type="ECO:0000256" key="10">
    <source>
        <dbReference type="RuleBase" id="RU000578"/>
    </source>
</evidence>
<keyword evidence="8 9" id="KW-0238">DNA-binding</keyword>
<protein>
    <recommendedName>
        <fullName evidence="3 9">DNA replication and repair protein RecF</fullName>
    </recommendedName>
</protein>
<dbReference type="InterPro" id="IPR042174">
    <property type="entry name" value="RecF_2"/>
</dbReference>
<evidence type="ECO:0000256" key="11">
    <source>
        <dbReference type="SAM" id="MobiDB-lite"/>
    </source>
</evidence>
<dbReference type="GO" id="GO:0003697">
    <property type="term" value="F:single-stranded DNA binding"/>
    <property type="evidence" value="ECO:0007669"/>
    <property type="project" value="UniProtKB-UniRule"/>
</dbReference>
<evidence type="ECO:0000256" key="7">
    <source>
        <dbReference type="ARBA" id="ARBA00022840"/>
    </source>
</evidence>
<keyword evidence="5 9" id="KW-0235">DNA replication</keyword>
<dbReference type="PROSITE" id="PS00618">
    <property type="entry name" value="RECF_2"/>
    <property type="match status" value="1"/>
</dbReference>
<dbReference type="Gene3D" id="1.20.1050.90">
    <property type="entry name" value="RecF/RecN/SMC, N-terminal domain"/>
    <property type="match status" value="1"/>
</dbReference>
<dbReference type="PANTHER" id="PTHR32182">
    <property type="entry name" value="DNA REPLICATION AND REPAIR PROTEIN RECF"/>
    <property type="match status" value="1"/>
</dbReference>
<organism evidence="13 14">
    <name type="scientific">Hwanghaeella grinnelliae</name>
    <dbReference type="NCBI Taxonomy" id="2500179"/>
    <lineage>
        <taxon>Bacteria</taxon>
        <taxon>Pseudomonadati</taxon>
        <taxon>Pseudomonadota</taxon>
        <taxon>Alphaproteobacteria</taxon>
        <taxon>Rhodospirillales</taxon>
        <taxon>Rhodospirillaceae</taxon>
        <taxon>Hwanghaeella</taxon>
    </lineage>
</organism>
<evidence type="ECO:0000259" key="12">
    <source>
        <dbReference type="SMART" id="SM00382"/>
    </source>
</evidence>
<evidence type="ECO:0000256" key="3">
    <source>
        <dbReference type="ARBA" id="ARBA00020170"/>
    </source>
</evidence>
<dbReference type="GO" id="GO:0006260">
    <property type="term" value="P:DNA replication"/>
    <property type="evidence" value="ECO:0007669"/>
    <property type="project" value="UniProtKB-UniRule"/>
</dbReference>
<keyword evidence="6 9" id="KW-0547">Nucleotide-binding</keyword>
<sequence length="412" mass="43397">MIAAERLDHTGATGTGDTRSAPGETVAVRRLTLTDFRNYTALRLDLEPSPVVLIGPNGAGKTNLLEAVSLLTPGRGLRRARIADMDRIPDTGRRDGSVGISGAGWGVAAEVDSIVGPVQIGTGREAGSDRRSVRINGAPSSAQALSGYLGAVWVTPQMNQIFLESAGSRRRFLDRLIFATDPAHAGRVSSYEQAMRDRARLLKDRGPDGADKTWLSALEAQMAERGVAVAAARLDMTDRLGRVAAEGFGPFPGAVVAIEGDIEALLRDGPALAAEDAFRERLAAGRAQDAVAGGAGVGPHRCDLRVRHLEKDMDADQCSTGEQKALLMALVLAHARLLSAERGAVPLLLLDEVAAHLDETRRAALFEAIVEFGTQAWLTGTDESVFAPLAQSAQAYRVAGASLQAMGQATGP</sequence>
<evidence type="ECO:0000256" key="9">
    <source>
        <dbReference type="HAMAP-Rule" id="MF_00365"/>
    </source>
</evidence>